<dbReference type="Proteomes" id="UP001227230">
    <property type="component" value="Chromosome 12"/>
</dbReference>
<keyword evidence="8" id="KW-0503">Monooxygenase</keyword>
<evidence type="ECO:0000256" key="5">
    <source>
        <dbReference type="ARBA" id="ARBA00022723"/>
    </source>
</evidence>
<reference evidence="10 11" key="1">
    <citation type="journal article" date="2023" name="Hortic Res">
        <title>The complete reference genome for grapevine (Vitis vinifera L.) genetics and breeding.</title>
        <authorList>
            <person name="Shi X."/>
            <person name="Cao S."/>
            <person name="Wang X."/>
            <person name="Huang S."/>
            <person name="Wang Y."/>
            <person name="Liu Z."/>
            <person name="Liu W."/>
            <person name="Leng X."/>
            <person name="Peng Y."/>
            <person name="Wang N."/>
            <person name="Wang Y."/>
            <person name="Ma Z."/>
            <person name="Xu X."/>
            <person name="Zhang F."/>
            <person name="Xue H."/>
            <person name="Zhong H."/>
            <person name="Wang Y."/>
            <person name="Zhang K."/>
            <person name="Velt A."/>
            <person name="Avia K."/>
            <person name="Holtgrawe D."/>
            <person name="Grimplet J."/>
            <person name="Matus J.T."/>
            <person name="Ware D."/>
            <person name="Wu X."/>
            <person name="Wang H."/>
            <person name="Liu C."/>
            <person name="Fang Y."/>
            <person name="Rustenholz C."/>
            <person name="Cheng Z."/>
            <person name="Xiao H."/>
            <person name="Zhou Y."/>
        </authorList>
    </citation>
    <scope>NUCLEOTIDE SEQUENCE [LARGE SCALE GENOMIC DNA]</scope>
    <source>
        <strain evidence="11">cv. Pinot noir / PN40024</strain>
        <tissue evidence="10">Leaf</tissue>
    </source>
</reference>
<evidence type="ECO:0000256" key="3">
    <source>
        <dbReference type="ARBA" id="ARBA00010617"/>
    </source>
</evidence>
<evidence type="ECO:0000256" key="6">
    <source>
        <dbReference type="ARBA" id="ARBA00023002"/>
    </source>
</evidence>
<evidence type="ECO:0000256" key="2">
    <source>
        <dbReference type="ARBA" id="ARBA00004370"/>
    </source>
</evidence>
<name>A0ABY9CVU0_VITVI</name>
<proteinExistence type="inferred from homology"/>
<organism evidence="10 11">
    <name type="scientific">Vitis vinifera</name>
    <name type="common">Grape</name>
    <dbReference type="NCBI Taxonomy" id="29760"/>
    <lineage>
        <taxon>Eukaryota</taxon>
        <taxon>Viridiplantae</taxon>
        <taxon>Streptophyta</taxon>
        <taxon>Embryophyta</taxon>
        <taxon>Tracheophyta</taxon>
        <taxon>Spermatophyta</taxon>
        <taxon>Magnoliopsida</taxon>
        <taxon>eudicotyledons</taxon>
        <taxon>Gunneridae</taxon>
        <taxon>Pentapetalae</taxon>
        <taxon>rosids</taxon>
        <taxon>Vitales</taxon>
        <taxon>Vitaceae</taxon>
        <taxon>Viteae</taxon>
        <taxon>Vitis</taxon>
    </lineage>
</organism>
<protein>
    <submittedName>
        <fullName evidence="10">Uncharacterized protein</fullName>
    </submittedName>
</protein>
<accession>A0ABY9CVU0</accession>
<comment type="similarity">
    <text evidence="3">Belongs to the cytochrome P450 family.</text>
</comment>
<dbReference type="SUPFAM" id="SSF48264">
    <property type="entry name" value="Cytochrome P450"/>
    <property type="match status" value="1"/>
</dbReference>
<dbReference type="Gene3D" id="1.10.630.10">
    <property type="entry name" value="Cytochrome P450"/>
    <property type="match status" value="1"/>
</dbReference>
<evidence type="ECO:0000256" key="8">
    <source>
        <dbReference type="ARBA" id="ARBA00023033"/>
    </source>
</evidence>
<evidence type="ECO:0000256" key="4">
    <source>
        <dbReference type="ARBA" id="ARBA00022617"/>
    </source>
</evidence>
<evidence type="ECO:0000313" key="11">
    <source>
        <dbReference type="Proteomes" id="UP001227230"/>
    </source>
</evidence>
<evidence type="ECO:0000256" key="1">
    <source>
        <dbReference type="ARBA" id="ARBA00001971"/>
    </source>
</evidence>
<sequence>MGKLVDTLIQRSMKGETSNLSKKLTTLTNNIMCRKAMRTKCSRNNDKAEEMMELVKKGMELVGKLSIGDTLGRLDLFGYKKNLKQNWENLTVWWRISWRSIRMG</sequence>
<keyword evidence="6" id="KW-0560">Oxidoreductase</keyword>
<comment type="cofactor">
    <cofactor evidence="1">
        <name>heme</name>
        <dbReference type="ChEBI" id="CHEBI:30413"/>
    </cofactor>
</comment>
<dbReference type="PANTHER" id="PTHR47943:SF8">
    <property type="entry name" value="CYTOCHROME P450"/>
    <property type="match status" value="1"/>
</dbReference>
<keyword evidence="5" id="KW-0479">Metal-binding</keyword>
<dbReference type="PANTHER" id="PTHR47943">
    <property type="entry name" value="CYTOCHROME P450 93A3-LIKE"/>
    <property type="match status" value="1"/>
</dbReference>
<evidence type="ECO:0000256" key="9">
    <source>
        <dbReference type="ARBA" id="ARBA00023136"/>
    </source>
</evidence>
<keyword evidence="11" id="KW-1185">Reference proteome</keyword>
<keyword evidence="4" id="KW-0349">Heme</keyword>
<dbReference type="EMBL" id="CP126659">
    <property type="protein sequence ID" value="WJZ99447.1"/>
    <property type="molecule type" value="Genomic_DNA"/>
</dbReference>
<comment type="subcellular location">
    <subcellularLocation>
        <location evidence="2">Membrane</location>
    </subcellularLocation>
</comment>
<evidence type="ECO:0000256" key="7">
    <source>
        <dbReference type="ARBA" id="ARBA00023004"/>
    </source>
</evidence>
<dbReference type="InterPro" id="IPR036396">
    <property type="entry name" value="Cyt_P450_sf"/>
</dbReference>
<keyword evidence="7" id="KW-0408">Iron</keyword>
<gene>
    <name evidence="10" type="ORF">VitviT2T_017893</name>
</gene>
<keyword evidence="9" id="KW-0472">Membrane</keyword>
<evidence type="ECO:0000313" key="10">
    <source>
        <dbReference type="EMBL" id="WJZ99447.1"/>
    </source>
</evidence>